<dbReference type="OrthoDB" id="3268553at2759"/>
<feature type="domain" description="DUF6532" evidence="2">
    <location>
        <begin position="205"/>
        <end position="391"/>
    </location>
</feature>
<evidence type="ECO:0000313" key="3">
    <source>
        <dbReference type="EMBL" id="KIM61731.1"/>
    </source>
</evidence>
<evidence type="ECO:0000313" key="4">
    <source>
        <dbReference type="Proteomes" id="UP000053989"/>
    </source>
</evidence>
<dbReference type="HOGENOM" id="CLU_038181_0_1_1"/>
<evidence type="ECO:0000259" key="2">
    <source>
        <dbReference type="Pfam" id="PF20149"/>
    </source>
</evidence>
<dbReference type="AlphaFoldDB" id="A0A0C3E0W0"/>
<keyword evidence="4" id="KW-1185">Reference proteome</keyword>
<reference evidence="3 4" key="1">
    <citation type="submission" date="2014-04" db="EMBL/GenBank/DDBJ databases">
        <authorList>
            <consortium name="DOE Joint Genome Institute"/>
            <person name="Kuo A."/>
            <person name="Kohler A."/>
            <person name="Nagy L.G."/>
            <person name="Floudas D."/>
            <person name="Copeland A."/>
            <person name="Barry K.W."/>
            <person name="Cichocki N."/>
            <person name="Veneault-Fourrey C."/>
            <person name="LaButti K."/>
            <person name="Lindquist E.A."/>
            <person name="Lipzen A."/>
            <person name="Lundell T."/>
            <person name="Morin E."/>
            <person name="Murat C."/>
            <person name="Sun H."/>
            <person name="Tunlid A."/>
            <person name="Henrissat B."/>
            <person name="Grigoriev I.V."/>
            <person name="Hibbett D.S."/>
            <person name="Martin F."/>
            <person name="Nordberg H.P."/>
            <person name="Cantor M.N."/>
            <person name="Hua S.X."/>
        </authorList>
    </citation>
    <scope>NUCLEOTIDE SEQUENCE [LARGE SCALE GENOMIC DNA]</scope>
    <source>
        <strain evidence="3 4">Foug A</strain>
    </source>
</reference>
<accession>A0A0C3E0W0</accession>
<dbReference type="Proteomes" id="UP000053989">
    <property type="component" value="Unassembled WGS sequence"/>
</dbReference>
<feature type="compositionally biased region" description="Acidic residues" evidence="1">
    <location>
        <begin position="29"/>
        <end position="48"/>
    </location>
</feature>
<dbReference type="Pfam" id="PF20149">
    <property type="entry name" value="DUF6532"/>
    <property type="match status" value="1"/>
</dbReference>
<dbReference type="EMBL" id="KN822049">
    <property type="protein sequence ID" value="KIM61731.1"/>
    <property type="molecule type" value="Genomic_DNA"/>
</dbReference>
<gene>
    <name evidence="3" type="ORF">SCLCIDRAFT_25682</name>
</gene>
<feature type="region of interest" description="Disordered" evidence="1">
    <location>
        <begin position="23"/>
        <end position="66"/>
    </location>
</feature>
<dbReference type="InterPro" id="IPR045341">
    <property type="entry name" value="DUF6532"/>
</dbReference>
<sequence>MVHHRDAKAQKDHECHCCHLLVEEGSKNEDEDSDEGRENEEDNDDDEDGGTRFSSQPVPTKLNAAPRQGLIYSNSKIPKVVPGNLPDHSTEVLFIIVANIYSHKGQEEMFFSENEDAGLTRHDFSLERPIARHAKTKDRLIEHPSSEGAVTDCTNQSNVRAKRRCDPVEENNQEINIVKAQKLTEHEGRPHARDYDDVTQEFILAAIGDYQAQLCAEGPMPDHTQETAFLNASWARASQITGVNLARTPQLAKLITMQGSQVCGELKAKLCPLVEVMFSFHSSQTKSAIKKNRTLAEELKEGASFAFKHRALVQDKRRGFLKAPIIQKVINMMWFANKNDEGIKHHTHFKPFPLPALALVLTAIECCIDEWMTGMQTDIPFTVQDYRSRYDSPQVIAEDGCIHSGATTLTMQPQNMVSVGIIAVAIKEHQEGSTTEDESE</sequence>
<evidence type="ECO:0000256" key="1">
    <source>
        <dbReference type="SAM" id="MobiDB-lite"/>
    </source>
</evidence>
<dbReference type="InParanoid" id="A0A0C3E0W0"/>
<reference evidence="4" key="2">
    <citation type="submission" date="2015-01" db="EMBL/GenBank/DDBJ databases">
        <title>Evolutionary Origins and Diversification of the Mycorrhizal Mutualists.</title>
        <authorList>
            <consortium name="DOE Joint Genome Institute"/>
            <consortium name="Mycorrhizal Genomics Consortium"/>
            <person name="Kohler A."/>
            <person name="Kuo A."/>
            <person name="Nagy L.G."/>
            <person name="Floudas D."/>
            <person name="Copeland A."/>
            <person name="Barry K.W."/>
            <person name="Cichocki N."/>
            <person name="Veneault-Fourrey C."/>
            <person name="LaButti K."/>
            <person name="Lindquist E.A."/>
            <person name="Lipzen A."/>
            <person name="Lundell T."/>
            <person name="Morin E."/>
            <person name="Murat C."/>
            <person name="Riley R."/>
            <person name="Ohm R."/>
            <person name="Sun H."/>
            <person name="Tunlid A."/>
            <person name="Henrissat B."/>
            <person name="Grigoriev I.V."/>
            <person name="Hibbett D.S."/>
            <person name="Martin F."/>
        </authorList>
    </citation>
    <scope>NUCLEOTIDE SEQUENCE [LARGE SCALE GENOMIC DNA]</scope>
    <source>
        <strain evidence="4">Foug A</strain>
    </source>
</reference>
<name>A0A0C3E0W0_9AGAM</name>
<organism evidence="3 4">
    <name type="scientific">Scleroderma citrinum Foug A</name>
    <dbReference type="NCBI Taxonomy" id="1036808"/>
    <lineage>
        <taxon>Eukaryota</taxon>
        <taxon>Fungi</taxon>
        <taxon>Dikarya</taxon>
        <taxon>Basidiomycota</taxon>
        <taxon>Agaricomycotina</taxon>
        <taxon>Agaricomycetes</taxon>
        <taxon>Agaricomycetidae</taxon>
        <taxon>Boletales</taxon>
        <taxon>Sclerodermatineae</taxon>
        <taxon>Sclerodermataceae</taxon>
        <taxon>Scleroderma</taxon>
    </lineage>
</organism>
<proteinExistence type="predicted"/>
<dbReference type="STRING" id="1036808.A0A0C3E0W0"/>
<protein>
    <recommendedName>
        <fullName evidence="2">DUF6532 domain-containing protein</fullName>
    </recommendedName>
</protein>